<dbReference type="EMBL" id="HACG01017144">
    <property type="protein sequence ID" value="CEK64009.1"/>
    <property type="molecule type" value="Transcribed_RNA"/>
</dbReference>
<name>A0A0B6Z5W0_9EUPU</name>
<organism evidence="1">
    <name type="scientific">Arion vulgaris</name>
    <dbReference type="NCBI Taxonomy" id="1028688"/>
    <lineage>
        <taxon>Eukaryota</taxon>
        <taxon>Metazoa</taxon>
        <taxon>Spiralia</taxon>
        <taxon>Lophotrochozoa</taxon>
        <taxon>Mollusca</taxon>
        <taxon>Gastropoda</taxon>
        <taxon>Heterobranchia</taxon>
        <taxon>Euthyneura</taxon>
        <taxon>Panpulmonata</taxon>
        <taxon>Eupulmonata</taxon>
        <taxon>Stylommatophora</taxon>
        <taxon>Helicina</taxon>
        <taxon>Arionoidea</taxon>
        <taxon>Arionidae</taxon>
        <taxon>Arion</taxon>
    </lineage>
</organism>
<feature type="non-terminal residue" evidence="1">
    <location>
        <position position="1"/>
    </location>
</feature>
<gene>
    <name evidence="1" type="primary">ORF50361</name>
</gene>
<reference evidence="1" key="1">
    <citation type="submission" date="2014-12" db="EMBL/GenBank/DDBJ databases">
        <title>Insight into the proteome of Arion vulgaris.</title>
        <authorList>
            <person name="Aradska J."/>
            <person name="Bulat T."/>
            <person name="Smidak R."/>
            <person name="Sarate P."/>
            <person name="Gangsoo J."/>
            <person name="Sialana F."/>
            <person name="Bilban M."/>
            <person name="Lubec G."/>
        </authorList>
    </citation>
    <scope>NUCLEOTIDE SEQUENCE</scope>
    <source>
        <tissue evidence="1">Skin</tissue>
    </source>
</reference>
<evidence type="ECO:0000313" key="1">
    <source>
        <dbReference type="EMBL" id="CEK64009.1"/>
    </source>
</evidence>
<protein>
    <submittedName>
        <fullName evidence="1">Uncharacterized protein</fullName>
    </submittedName>
</protein>
<proteinExistence type="predicted"/>
<sequence length="89" mass="9517">EVVGTVETVGSQLQHIIQSTESLATSSGEAVEGIELSEDQLSSLRNGDMVEMEGHLYLVELSQDPNCSHKQVLSFLPVTTASITQDSQG</sequence>
<dbReference type="AlphaFoldDB" id="A0A0B6Z5W0"/>
<accession>A0A0B6Z5W0</accession>